<dbReference type="InterPro" id="IPR004556">
    <property type="entry name" value="HemK-like"/>
</dbReference>
<dbReference type="AlphaFoldDB" id="W0DWU1"/>
<dbReference type="Proteomes" id="UP000005380">
    <property type="component" value="Chromosome"/>
</dbReference>
<comment type="catalytic activity">
    <reaction evidence="4 5">
        <text>L-glutaminyl-[peptide chain release factor] + S-adenosyl-L-methionine = N(5)-methyl-L-glutaminyl-[peptide chain release factor] + S-adenosyl-L-homocysteine + H(+)</text>
        <dbReference type="Rhea" id="RHEA:42896"/>
        <dbReference type="Rhea" id="RHEA-COMP:10271"/>
        <dbReference type="Rhea" id="RHEA-COMP:10272"/>
        <dbReference type="ChEBI" id="CHEBI:15378"/>
        <dbReference type="ChEBI" id="CHEBI:30011"/>
        <dbReference type="ChEBI" id="CHEBI:57856"/>
        <dbReference type="ChEBI" id="CHEBI:59789"/>
        <dbReference type="ChEBI" id="CHEBI:61891"/>
        <dbReference type="EC" id="2.1.1.297"/>
    </reaction>
</comment>
<evidence type="ECO:0000256" key="2">
    <source>
        <dbReference type="ARBA" id="ARBA00022679"/>
    </source>
</evidence>
<evidence type="ECO:0000256" key="1">
    <source>
        <dbReference type="ARBA" id="ARBA00022603"/>
    </source>
</evidence>
<dbReference type="eggNOG" id="COG2890">
    <property type="taxonomic scope" value="Bacteria"/>
</dbReference>
<dbReference type="HOGENOM" id="CLU_018398_3_0_6"/>
<reference evidence="8 9" key="1">
    <citation type="submission" date="2013-12" db="EMBL/GenBank/DDBJ databases">
        <authorList>
            <consortium name="DOE Joint Genome Institute"/>
            <person name="Kappler U."/>
            <person name="Huntemann M."/>
            <person name="Han J."/>
            <person name="Chen A."/>
            <person name="Kyrpides N."/>
            <person name="Mavromatis K."/>
            <person name="Markowitz V."/>
            <person name="Palaniappan K."/>
            <person name="Ivanova N."/>
            <person name="Schaumberg A."/>
            <person name="Pati A."/>
            <person name="Liolios K."/>
            <person name="Nordberg H.P."/>
            <person name="Cantor M.N."/>
            <person name="Hua S.X."/>
            <person name="Woyke T."/>
        </authorList>
    </citation>
    <scope>NUCLEOTIDE SEQUENCE [LARGE SCALE GENOMIC DNA]</scope>
    <source>
        <strain evidence="9">AL2</strain>
    </source>
</reference>
<organism evidence="8 9">
    <name type="scientific">Thiomicrospira aerophila AL3</name>
    <dbReference type="NCBI Taxonomy" id="717772"/>
    <lineage>
        <taxon>Bacteria</taxon>
        <taxon>Pseudomonadati</taxon>
        <taxon>Pseudomonadota</taxon>
        <taxon>Gammaproteobacteria</taxon>
        <taxon>Thiotrichales</taxon>
        <taxon>Piscirickettsiaceae</taxon>
        <taxon>Thiomicrospira</taxon>
    </lineage>
</organism>
<evidence type="ECO:0000259" key="7">
    <source>
        <dbReference type="Pfam" id="PF17827"/>
    </source>
</evidence>
<dbReference type="PANTHER" id="PTHR18895">
    <property type="entry name" value="HEMK METHYLTRANSFERASE"/>
    <property type="match status" value="1"/>
</dbReference>
<keyword evidence="3 5" id="KW-0949">S-adenosyl-L-methionine</keyword>
<dbReference type="PANTHER" id="PTHR18895:SF74">
    <property type="entry name" value="MTRF1L RELEASE FACTOR GLUTAMINE METHYLTRANSFERASE"/>
    <property type="match status" value="1"/>
</dbReference>
<dbReference type="InterPro" id="IPR029063">
    <property type="entry name" value="SAM-dependent_MTases_sf"/>
</dbReference>
<feature type="binding site" evidence="5">
    <location>
        <position position="145"/>
    </location>
    <ligand>
        <name>S-adenosyl-L-methionine</name>
        <dbReference type="ChEBI" id="CHEBI:59789"/>
    </ligand>
</feature>
<feature type="binding site" evidence="5">
    <location>
        <position position="188"/>
    </location>
    <ligand>
        <name>S-adenosyl-L-methionine</name>
        <dbReference type="ChEBI" id="CHEBI:59789"/>
    </ligand>
</feature>
<dbReference type="GO" id="GO:0032259">
    <property type="term" value="P:methylation"/>
    <property type="evidence" value="ECO:0007669"/>
    <property type="project" value="UniProtKB-KW"/>
</dbReference>
<dbReference type="SUPFAM" id="SSF53335">
    <property type="entry name" value="S-adenosyl-L-methionine-dependent methyltransferases"/>
    <property type="match status" value="1"/>
</dbReference>
<dbReference type="InterPro" id="IPR007848">
    <property type="entry name" value="Small_mtfrase_dom"/>
</dbReference>
<name>W0DWU1_9GAMM</name>
<dbReference type="HAMAP" id="MF_02126">
    <property type="entry name" value="RF_methyltr_PrmC"/>
    <property type="match status" value="1"/>
</dbReference>
<protein>
    <recommendedName>
        <fullName evidence="5">Release factor glutamine methyltransferase</fullName>
        <shortName evidence="5">RF MTase</shortName>
        <ecNumber evidence="5">2.1.1.297</ecNumber>
    </recommendedName>
    <alternativeName>
        <fullName evidence="5">N5-glutamine methyltransferase PrmC</fullName>
    </alternativeName>
    <alternativeName>
        <fullName evidence="5">Protein-(glutamine-N5) MTase PrmC</fullName>
    </alternativeName>
    <alternativeName>
        <fullName evidence="5">Protein-glutamine N-methyltransferase PrmC</fullName>
    </alternativeName>
</protein>
<feature type="binding site" evidence="5">
    <location>
        <begin position="188"/>
        <end position="191"/>
    </location>
    <ligand>
        <name>substrate</name>
    </ligand>
</feature>
<evidence type="ECO:0000313" key="8">
    <source>
        <dbReference type="EMBL" id="AHF01459.1"/>
    </source>
</evidence>
<dbReference type="FunCoup" id="W0DWU1">
    <property type="interactions" value="425"/>
</dbReference>
<dbReference type="STRING" id="717772.THIAE_06535"/>
<evidence type="ECO:0000256" key="3">
    <source>
        <dbReference type="ARBA" id="ARBA00022691"/>
    </source>
</evidence>
<dbReference type="EMBL" id="CP007030">
    <property type="protein sequence ID" value="AHF01459.1"/>
    <property type="molecule type" value="Genomic_DNA"/>
</dbReference>
<keyword evidence="1 5" id="KW-0489">Methyltransferase</keyword>
<dbReference type="NCBIfam" id="TIGR00536">
    <property type="entry name" value="hemK_fam"/>
    <property type="match status" value="1"/>
</dbReference>
<feature type="binding site" evidence="5">
    <location>
        <begin position="122"/>
        <end position="126"/>
    </location>
    <ligand>
        <name>S-adenosyl-L-methionine</name>
        <dbReference type="ChEBI" id="CHEBI:59789"/>
    </ligand>
</feature>
<dbReference type="InParanoid" id="W0DWU1"/>
<evidence type="ECO:0000256" key="5">
    <source>
        <dbReference type="HAMAP-Rule" id="MF_02126"/>
    </source>
</evidence>
<keyword evidence="2 5" id="KW-0808">Transferase</keyword>
<dbReference type="RefSeq" id="WP_025299351.1">
    <property type="nucleotide sequence ID" value="NZ_CP007030.1"/>
</dbReference>
<dbReference type="Gene3D" id="1.10.8.10">
    <property type="entry name" value="DNA helicase RuvA subunit, C-terminal domain"/>
    <property type="match status" value="1"/>
</dbReference>
<dbReference type="GO" id="GO:0102559">
    <property type="term" value="F:peptide chain release factor N(5)-glutamine methyltransferase activity"/>
    <property type="evidence" value="ECO:0007669"/>
    <property type="project" value="UniProtKB-EC"/>
</dbReference>
<dbReference type="EC" id="2.1.1.297" evidence="5"/>
<evidence type="ECO:0000256" key="4">
    <source>
        <dbReference type="ARBA" id="ARBA00048391"/>
    </source>
</evidence>
<evidence type="ECO:0000259" key="6">
    <source>
        <dbReference type="Pfam" id="PF05175"/>
    </source>
</evidence>
<feature type="binding site" evidence="5">
    <location>
        <position position="172"/>
    </location>
    <ligand>
        <name>S-adenosyl-L-methionine</name>
        <dbReference type="ChEBI" id="CHEBI:59789"/>
    </ligand>
</feature>
<dbReference type="Pfam" id="PF17827">
    <property type="entry name" value="PrmC_N"/>
    <property type="match status" value="1"/>
</dbReference>
<comment type="similarity">
    <text evidence="5">Belongs to the protein N5-glutamine methyltransferase family. PrmC subfamily.</text>
</comment>
<gene>
    <name evidence="5" type="primary">prmC</name>
    <name evidence="8" type="ORF">THIAE_06535</name>
</gene>
<keyword evidence="9" id="KW-1185">Reference proteome</keyword>
<dbReference type="PROSITE" id="PS00092">
    <property type="entry name" value="N6_MTASE"/>
    <property type="match status" value="1"/>
</dbReference>
<dbReference type="InterPro" id="IPR040758">
    <property type="entry name" value="PrmC_N"/>
</dbReference>
<proteinExistence type="inferred from homology"/>
<accession>W0DWU1</accession>
<sequence length="280" mass="31429">MSISCALNWAQNRLARTNNLSSYEAKFEAEYLLTELLHVNRAHLIARPESTLPEPIKQAYTDAVNQRVMGKPIAYILGYREFWGLKLKTTPDTLIPRPDTETLVNETLKKITPQTQRLIDLGTGTGAIAIALATETENIEILATDLHFATLAIAKHNASEHQASISFIQSDWLQPFKSTQQFDIVVSNPPYIEENDQHLNQGDLRFEPPRALASGHDGLKAITTIIKQCQSRLKKDGWLLLEHGYTQGDQINALLDAHGYRSISTIKDYANLDRVTIGQR</sequence>
<dbReference type="InterPro" id="IPR050320">
    <property type="entry name" value="N5-glutamine_MTase"/>
</dbReference>
<comment type="function">
    <text evidence="5">Methylates the class 1 translation termination release factors RF1/PrfA and RF2/PrfB on the glutamine residue of the universally conserved GGQ motif.</text>
</comment>
<feature type="domain" description="Release factor glutamine methyltransferase N-terminal" evidence="7">
    <location>
        <begin position="6"/>
        <end position="78"/>
    </location>
</feature>
<dbReference type="Pfam" id="PF05175">
    <property type="entry name" value="MTS"/>
    <property type="match status" value="1"/>
</dbReference>
<dbReference type="Gene3D" id="3.40.50.150">
    <property type="entry name" value="Vaccinia Virus protein VP39"/>
    <property type="match status" value="1"/>
</dbReference>
<dbReference type="FunFam" id="3.40.50.150:FF:000053">
    <property type="entry name" value="Release factor glutamine methyltransferase"/>
    <property type="match status" value="1"/>
</dbReference>
<dbReference type="KEGG" id="tao:THIAE_06535"/>
<dbReference type="GO" id="GO:0003676">
    <property type="term" value="F:nucleic acid binding"/>
    <property type="evidence" value="ECO:0007669"/>
    <property type="project" value="InterPro"/>
</dbReference>
<feature type="domain" description="Methyltransferase small" evidence="6">
    <location>
        <begin position="106"/>
        <end position="198"/>
    </location>
</feature>
<dbReference type="InterPro" id="IPR002052">
    <property type="entry name" value="DNA_methylase_N6_adenine_CS"/>
</dbReference>
<dbReference type="CDD" id="cd02440">
    <property type="entry name" value="AdoMet_MTases"/>
    <property type="match status" value="1"/>
</dbReference>
<evidence type="ECO:0000313" key="9">
    <source>
        <dbReference type="Proteomes" id="UP000005380"/>
    </source>
</evidence>
<dbReference type="InterPro" id="IPR019874">
    <property type="entry name" value="RF_methyltr_PrmC"/>
</dbReference>
<dbReference type="NCBIfam" id="TIGR03534">
    <property type="entry name" value="RF_mod_PrmC"/>
    <property type="match status" value="1"/>
</dbReference>